<protein>
    <submittedName>
        <fullName evidence="2">Inducible autotransporter A</fullName>
    </submittedName>
</protein>
<dbReference type="NCBIfam" id="TIGR01414">
    <property type="entry name" value="autotrans_barl"/>
    <property type="match status" value="1"/>
</dbReference>
<dbReference type="InterPro" id="IPR043990">
    <property type="entry name" value="AC_1"/>
</dbReference>
<proteinExistence type="predicted"/>
<dbReference type="RefSeq" id="WP_051524341.1">
    <property type="nucleotide sequence ID" value="NZ_LOAH01000007.1"/>
</dbReference>
<dbReference type="EMBL" id="HG969191">
    <property type="protein sequence ID" value="CDO47246.1"/>
    <property type="molecule type" value="Genomic_DNA"/>
</dbReference>
<gene>
    <name evidence="2" type="primary">ibaA_1</name>
    <name evidence="2" type="ORF">BM1374165_01253</name>
</gene>
<dbReference type="Proteomes" id="UP000019801">
    <property type="component" value="Chromosome I"/>
</dbReference>
<accession>X5M5G1</accession>
<dbReference type="InterPro" id="IPR006315">
    <property type="entry name" value="OM_autotransptr_brl_dom"/>
</dbReference>
<dbReference type="GO" id="GO:0019867">
    <property type="term" value="C:outer membrane"/>
    <property type="evidence" value="ECO:0007669"/>
    <property type="project" value="InterPro"/>
</dbReference>
<dbReference type="KEGG" id="bhs:BM1374165_01253"/>
<dbReference type="InterPro" id="IPR011050">
    <property type="entry name" value="Pectin_lyase_fold/virulence"/>
</dbReference>
<dbReference type="STRING" id="38323.BM1374165_01253"/>
<dbReference type="AlphaFoldDB" id="X5M5G1"/>
<dbReference type="PATRIC" id="fig|38323.4.peg.1328"/>
<evidence type="ECO:0000313" key="3">
    <source>
        <dbReference type="Proteomes" id="UP000019801"/>
    </source>
</evidence>
<evidence type="ECO:0000313" key="2">
    <source>
        <dbReference type="EMBL" id="CDO47246.1"/>
    </source>
</evidence>
<dbReference type="Gene3D" id="2.160.20.20">
    <property type="match status" value="1"/>
</dbReference>
<feature type="domain" description="Autochaperone" evidence="1">
    <location>
        <begin position="10"/>
        <end position="130"/>
    </location>
</feature>
<reference evidence="3" key="1">
    <citation type="submission" date="2013-11" db="EMBL/GenBank/DDBJ databases">
        <title>Genome sequencing of Bartonella spp. isolated from human blood.</title>
        <authorList>
            <person name="Raoult D."/>
        </authorList>
    </citation>
    <scope>NUCLEOTIDE SEQUENCE</scope>
    <source>
        <strain evidence="3">BM1374165</strain>
    </source>
</reference>
<dbReference type="InterPro" id="IPR012332">
    <property type="entry name" value="Autotransporter_pectin_lyase_C"/>
</dbReference>
<evidence type="ECO:0000259" key="1">
    <source>
        <dbReference type="Pfam" id="PF18883"/>
    </source>
</evidence>
<name>X5M5G1_BARHN</name>
<sequence length="158" mass="17388">MLDITQRAHSDVSVLNLDNSSIIFDSPTEDHYQTLHIGSGKPTTTAVYNASGDAKIYFNTAWNDDKPIANQKTDCLLIHGDLKGSTTVYIKSDFRDKNSVVNTSDPSNTGGLSLIQVSGKAEEGSFKLVNDYTTINGSPDKYMATCLWTTLKPWQSQY</sequence>
<organism evidence="2 3">
    <name type="scientific">Bartonella henselae</name>
    <name type="common">Rochalimaea henselae</name>
    <dbReference type="NCBI Taxonomy" id="38323"/>
    <lineage>
        <taxon>Bacteria</taxon>
        <taxon>Pseudomonadati</taxon>
        <taxon>Pseudomonadota</taxon>
        <taxon>Alphaproteobacteria</taxon>
        <taxon>Hyphomicrobiales</taxon>
        <taxon>Bartonellaceae</taxon>
        <taxon>Bartonella</taxon>
    </lineage>
</organism>
<dbReference type="SUPFAM" id="SSF51126">
    <property type="entry name" value="Pectin lyase-like"/>
    <property type="match status" value="1"/>
</dbReference>
<dbReference type="Pfam" id="PF18883">
    <property type="entry name" value="AC_1"/>
    <property type="match status" value="1"/>
</dbReference>